<evidence type="ECO:0000313" key="2">
    <source>
        <dbReference type="EMBL" id="GGB41920.1"/>
    </source>
</evidence>
<reference evidence="2" key="2">
    <citation type="submission" date="2020-09" db="EMBL/GenBank/DDBJ databases">
        <authorList>
            <person name="Sun Q."/>
            <person name="Zhou Y."/>
        </authorList>
    </citation>
    <scope>NUCLEOTIDE SEQUENCE</scope>
    <source>
        <strain evidence="2">CGMCC 1.15085</strain>
    </source>
</reference>
<comment type="caution">
    <text evidence="2">The sequence shown here is derived from an EMBL/GenBank/DDBJ whole genome shotgun (WGS) entry which is preliminary data.</text>
</comment>
<feature type="region of interest" description="Disordered" evidence="1">
    <location>
        <begin position="1"/>
        <end position="23"/>
    </location>
</feature>
<keyword evidence="3" id="KW-1185">Reference proteome</keyword>
<organism evidence="2 3">
    <name type="scientific">Flexivirga endophytica</name>
    <dbReference type="NCBI Taxonomy" id="1849103"/>
    <lineage>
        <taxon>Bacteria</taxon>
        <taxon>Bacillati</taxon>
        <taxon>Actinomycetota</taxon>
        <taxon>Actinomycetes</taxon>
        <taxon>Micrococcales</taxon>
        <taxon>Dermacoccaceae</taxon>
        <taxon>Flexivirga</taxon>
    </lineage>
</organism>
<feature type="compositionally biased region" description="Basic and acidic residues" evidence="1">
    <location>
        <begin position="10"/>
        <end position="20"/>
    </location>
</feature>
<protein>
    <recommendedName>
        <fullName evidence="4">Methionine aminopeptidase</fullName>
    </recommendedName>
</protein>
<proteinExistence type="predicted"/>
<dbReference type="AlphaFoldDB" id="A0A916WZ33"/>
<evidence type="ECO:0000313" key="3">
    <source>
        <dbReference type="Proteomes" id="UP000636793"/>
    </source>
</evidence>
<name>A0A916WZ33_9MICO</name>
<dbReference type="EMBL" id="BMHI01000005">
    <property type="protein sequence ID" value="GGB41920.1"/>
    <property type="molecule type" value="Genomic_DNA"/>
</dbReference>
<sequence length="58" mass="6660">MAYWYNVDNSKVEQDGETDPKANLLGPFETEDEARNALEHAAEQTAAWDKSDKEWNDD</sequence>
<dbReference type="RefSeq" id="WP_188838407.1">
    <property type="nucleotide sequence ID" value="NZ_BMHI01000005.1"/>
</dbReference>
<evidence type="ECO:0000256" key="1">
    <source>
        <dbReference type="SAM" id="MobiDB-lite"/>
    </source>
</evidence>
<dbReference type="Proteomes" id="UP000636793">
    <property type="component" value="Unassembled WGS sequence"/>
</dbReference>
<gene>
    <name evidence="2" type="ORF">GCM10011492_36120</name>
</gene>
<reference evidence="2" key="1">
    <citation type="journal article" date="2014" name="Int. J. Syst. Evol. Microbiol.">
        <title>Complete genome sequence of Corynebacterium casei LMG S-19264T (=DSM 44701T), isolated from a smear-ripened cheese.</title>
        <authorList>
            <consortium name="US DOE Joint Genome Institute (JGI-PGF)"/>
            <person name="Walter F."/>
            <person name="Albersmeier A."/>
            <person name="Kalinowski J."/>
            <person name="Ruckert C."/>
        </authorList>
    </citation>
    <scope>NUCLEOTIDE SEQUENCE</scope>
    <source>
        <strain evidence="2">CGMCC 1.15085</strain>
    </source>
</reference>
<evidence type="ECO:0008006" key="4">
    <source>
        <dbReference type="Google" id="ProtNLM"/>
    </source>
</evidence>
<accession>A0A916WZ33</accession>